<evidence type="ECO:0000313" key="2">
    <source>
        <dbReference type="Proteomes" id="UP001195483"/>
    </source>
</evidence>
<sequence length="117" mass="13353">MMIFATQRAIRCHRGIDGKTIDLTCNRLNDSLVANIVMGSCLFHFSFDTHPMPSFTDMRFSPKSVPVFFECSIRDTKPKKPENMTTRKYPSTIVLLNFTSRVISASSRLRSAARNHH</sequence>
<reference evidence="1" key="3">
    <citation type="submission" date="2023-05" db="EMBL/GenBank/DDBJ databases">
        <authorList>
            <person name="Smith C.H."/>
        </authorList>
    </citation>
    <scope>NUCLEOTIDE SEQUENCE</scope>
    <source>
        <strain evidence="1">CHS0354</strain>
        <tissue evidence="1">Mantle</tissue>
    </source>
</reference>
<accession>A0AAE0SVI2</accession>
<comment type="caution">
    <text evidence="1">The sequence shown here is derived from an EMBL/GenBank/DDBJ whole genome shotgun (WGS) entry which is preliminary data.</text>
</comment>
<proteinExistence type="predicted"/>
<name>A0AAE0SVI2_9BIVA</name>
<feature type="non-terminal residue" evidence="1">
    <location>
        <position position="117"/>
    </location>
</feature>
<dbReference type="Proteomes" id="UP001195483">
    <property type="component" value="Unassembled WGS sequence"/>
</dbReference>
<dbReference type="EMBL" id="JAEAOA010000266">
    <property type="protein sequence ID" value="KAK3598706.1"/>
    <property type="molecule type" value="Genomic_DNA"/>
</dbReference>
<reference evidence="1" key="1">
    <citation type="journal article" date="2021" name="Genome Biol. Evol.">
        <title>A High-Quality Reference Genome for a Parasitic Bivalve with Doubly Uniparental Inheritance (Bivalvia: Unionida).</title>
        <authorList>
            <person name="Smith C.H."/>
        </authorList>
    </citation>
    <scope>NUCLEOTIDE SEQUENCE</scope>
    <source>
        <strain evidence="1">CHS0354</strain>
    </source>
</reference>
<dbReference type="AlphaFoldDB" id="A0AAE0SVI2"/>
<reference evidence="1" key="2">
    <citation type="journal article" date="2021" name="Genome Biol. Evol.">
        <title>Developing a high-quality reference genome for a parasitic bivalve with doubly uniparental inheritance (Bivalvia: Unionida).</title>
        <authorList>
            <person name="Smith C.H."/>
        </authorList>
    </citation>
    <scope>NUCLEOTIDE SEQUENCE</scope>
    <source>
        <strain evidence="1">CHS0354</strain>
        <tissue evidence="1">Mantle</tissue>
    </source>
</reference>
<organism evidence="1 2">
    <name type="scientific">Potamilus streckersoni</name>
    <dbReference type="NCBI Taxonomy" id="2493646"/>
    <lineage>
        <taxon>Eukaryota</taxon>
        <taxon>Metazoa</taxon>
        <taxon>Spiralia</taxon>
        <taxon>Lophotrochozoa</taxon>
        <taxon>Mollusca</taxon>
        <taxon>Bivalvia</taxon>
        <taxon>Autobranchia</taxon>
        <taxon>Heteroconchia</taxon>
        <taxon>Palaeoheterodonta</taxon>
        <taxon>Unionida</taxon>
        <taxon>Unionoidea</taxon>
        <taxon>Unionidae</taxon>
        <taxon>Ambleminae</taxon>
        <taxon>Lampsilini</taxon>
        <taxon>Potamilus</taxon>
    </lineage>
</organism>
<protein>
    <submittedName>
        <fullName evidence="1">Uncharacterized protein</fullName>
    </submittedName>
</protein>
<evidence type="ECO:0000313" key="1">
    <source>
        <dbReference type="EMBL" id="KAK3598706.1"/>
    </source>
</evidence>
<gene>
    <name evidence="1" type="ORF">CHS0354_003266</name>
</gene>
<keyword evidence="2" id="KW-1185">Reference proteome</keyword>